<evidence type="ECO:0000313" key="12">
    <source>
        <dbReference type="Proteomes" id="UP001460888"/>
    </source>
</evidence>
<dbReference type="InterPro" id="IPR004662">
    <property type="entry name" value="AcgluKinase_fam"/>
</dbReference>
<evidence type="ECO:0000256" key="4">
    <source>
        <dbReference type="ARBA" id="ARBA00022679"/>
    </source>
</evidence>
<dbReference type="Gene3D" id="3.40.1160.10">
    <property type="entry name" value="Acetylglutamate kinase-like"/>
    <property type="match status" value="1"/>
</dbReference>
<organism evidence="11 12">
    <name type="scientific">Salinisphaera dokdonensis CL-ES53</name>
    <dbReference type="NCBI Taxonomy" id="1304272"/>
    <lineage>
        <taxon>Bacteria</taxon>
        <taxon>Pseudomonadati</taxon>
        <taxon>Pseudomonadota</taxon>
        <taxon>Gammaproteobacteria</taxon>
        <taxon>Salinisphaerales</taxon>
        <taxon>Salinisphaeraceae</taxon>
        <taxon>Salinisphaera</taxon>
    </lineage>
</organism>
<dbReference type="NCBIfam" id="TIGR00761">
    <property type="entry name" value="argB"/>
    <property type="match status" value="1"/>
</dbReference>
<comment type="subcellular location">
    <subcellularLocation>
        <location evidence="9">Cytoplasm</location>
    </subcellularLocation>
</comment>
<dbReference type="EC" id="2.7.2.8" evidence="9"/>
<feature type="domain" description="Aspartate/glutamate/uridylate kinase" evidence="10">
    <location>
        <begin position="37"/>
        <end position="275"/>
    </location>
</feature>
<dbReference type="EMBL" id="APND01000001">
    <property type="protein sequence ID" value="MES1928486.1"/>
    <property type="molecule type" value="Genomic_DNA"/>
</dbReference>
<evidence type="ECO:0000256" key="2">
    <source>
        <dbReference type="ARBA" id="ARBA00022571"/>
    </source>
</evidence>
<keyword evidence="9" id="KW-0963">Cytoplasm</keyword>
<protein>
    <recommendedName>
        <fullName evidence="9">Acetylglutamate kinase</fullName>
        <ecNumber evidence="9">2.7.2.8</ecNumber>
    </recommendedName>
    <alternativeName>
        <fullName evidence="9">N-acetyl-L-glutamate 5-phosphotransferase</fullName>
    </alternativeName>
    <alternativeName>
        <fullName evidence="9">NAG kinase</fullName>
        <shortName evidence="9">NAGK</shortName>
    </alternativeName>
</protein>
<sequence>MTTLEEQKRMSLDPEQAARVARVLGEALPYIRRFAGKTVVIKYGGNAMTDPELKSGFARDIALMKLVGFNPVVVHGGGPQIGKLLERVGKQTEFIKGMRVTDEETMDVVEMVLGGLVNKEIVNLINQHGGRAVGLTGKDGGLIHARKLALVDDDTDLGFVGEVSHIDPHIVRRLEADDFIPVIAPIGVGADGRSYNINADLVAGKIASVLEAEKLMLLTNTPGVLDGDGHLLTGLTPEQVRELIASEVIHGGMLPKIECALDAVASGVKAAHIVDGRVENAVLLELFTDAGVGTLIRSQRSEPPAANDPTPA</sequence>
<keyword evidence="4 9" id="KW-0808">Transferase</keyword>
<feature type="binding site" evidence="9">
    <location>
        <begin position="77"/>
        <end position="78"/>
    </location>
    <ligand>
        <name>substrate</name>
    </ligand>
</feature>
<gene>
    <name evidence="9" type="primary">argB</name>
    <name evidence="11" type="ORF">SADO_04485</name>
</gene>
<keyword evidence="5 9" id="KW-0547">Nucleotide-binding</keyword>
<dbReference type="PANTHER" id="PTHR23342">
    <property type="entry name" value="N-ACETYLGLUTAMATE SYNTHASE"/>
    <property type="match status" value="1"/>
</dbReference>
<keyword evidence="2 9" id="KW-0055">Arginine biosynthesis</keyword>
<dbReference type="InterPro" id="IPR001057">
    <property type="entry name" value="Glu/AcGlu_kinase"/>
</dbReference>
<comment type="function">
    <text evidence="9">Catalyzes the ATP-dependent phosphorylation of N-acetyl-L-glutamate.</text>
</comment>
<feature type="binding site" evidence="9">
    <location>
        <position position="196"/>
    </location>
    <ligand>
        <name>substrate</name>
    </ligand>
</feature>
<dbReference type="PANTHER" id="PTHR23342:SF0">
    <property type="entry name" value="N-ACETYLGLUTAMATE SYNTHASE, MITOCHONDRIAL"/>
    <property type="match status" value="1"/>
</dbReference>
<name>A0ABV2AXW4_9GAMM</name>
<dbReference type="Pfam" id="PF00696">
    <property type="entry name" value="AA_kinase"/>
    <property type="match status" value="1"/>
</dbReference>
<keyword evidence="7 9" id="KW-0067">ATP-binding</keyword>
<evidence type="ECO:0000256" key="1">
    <source>
        <dbReference type="ARBA" id="ARBA00004828"/>
    </source>
</evidence>
<dbReference type="InterPro" id="IPR001048">
    <property type="entry name" value="Asp/Glu/Uridylate_kinase"/>
</dbReference>
<dbReference type="PRINTS" id="PR00474">
    <property type="entry name" value="GLU5KINASE"/>
</dbReference>
<dbReference type="InterPro" id="IPR036393">
    <property type="entry name" value="AceGlu_kinase-like_sf"/>
</dbReference>
<comment type="caution">
    <text evidence="11">The sequence shown here is derived from an EMBL/GenBank/DDBJ whole genome shotgun (WGS) entry which is preliminary data.</text>
</comment>
<dbReference type="GO" id="GO:0016301">
    <property type="term" value="F:kinase activity"/>
    <property type="evidence" value="ECO:0007669"/>
    <property type="project" value="UniProtKB-KW"/>
</dbReference>
<evidence type="ECO:0000256" key="7">
    <source>
        <dbReference type="ARBA" id="ARBA00022840"/>
    </source>
</evidence>
<dbReference type="Proteomes" id="UP001460888">
    <property type="component" value="Unassembled WGS sequence"/>
</dbReference>
<evidence type="ECO:0000256" key="9">
    <source>
        <dbReference type="HAMAP-Rule" id="MF_00082"/>
    </source>
</evidence>
<dbReference type="InterPro" id="IPR041727">
    <property type="entry name" value="NAGK-C"/>
</dbReference>
<feature type="binding site" evidence="9">
    <location>
        <position position="99"/>
    </location>
    <ligand>
        <name>substrate</name>
    </ligand>
</feature>
<comment type="catalytic activity">
    <reaction evidence="8 9">
        <text>N-acetyl-L-glutamate + ATP = N-acetyl-L-glutamyl 5-phosphate + ADP</text>
        <dbReference type="Rhea" id="RHEA:14629"/>
        <dbReference type="ChEBI" id="CHEBI:30616"/>
        <dbReference type="ChEBI" id="CHEBI:44337"/>
        <dbReference type="ChEBI" id="CHEBI:57936"/>
        <dbReference type="ChEBI" id="CHEBI:456216"/>
        <dbReference type="EC" id="2.7.2.8"/>
    </reaction>
</comment>
<comment type="pathway">
    <text evidence="1 9">Amino-acid biosynthesis; L-arginine biosynthesis; N(2)-acetyl-L-ornithine from L-glutamate: step 2/4.</text>
</comment>
<dbReference type="PIRSF" id="PIRSF000728">
    <property type="entry name" value="NAGK"/>
    <property type="match status" value="1"/>
</dbReference>
<feature type="site" description="Transition state stabilizer" evidence="9">
    <location>
        <position position="42"/>
    </location>
</feature>
<keyword evidence="6 9" id="KW-0418">Kinase</keyword>
<evidence type="ECO:0000313" key="11">
    <source>
        <dbReference type="EMBL" id="MES1928486.1"/>
    </source>
</evidence>
<evidence type="ECO:0000256" key="8">
    <source>
        <dbReference type="ARBA" id="ARBA00048141"/>
    </source>
</evidence>
<keyword evidence="3 9" id="KW-0028">Amino-acid biosynthesis</keyword>
<feature type="site" description="Transition state stabilizer" evidence="9">
    <location>
        <position position="256"/>
    </location>
</feature>
<evidence type="ECO:0000256" key="5">
    <source>
        <dbReference type="ARBA" id="ARBA00022741"/>
    </source>
</evidence>
<dbReference type="CDD" id="cd04250">
    <property type="entry name" value="AAK_NAGK-C"/>
    <property type="match status" value="1"/>
</dbReference>
<evidence type="ECO:0000256" key="6">
    <source>
        <dbReference type="ARBA" id="ARBA00022777"/>
    </source>
</evidence>
<evidence type="ECO:0000259" key="10">
    <source>
        <dbReference type="Pfam" id="PF00696"/>
    </source>
</evidence>
<reference evidence="11 12" key="1">
    <citation type="submission" date="2013-03" db="EMBL/GenBank/DDBJ databases">
        <title>Salinisphaera dokdonensis CL-ES53 Genome Sequencing.</title>
        <authorList>
            <person name="Li C."/>
            <person name="Lai Q."/>
            <person name="Shao Z."/>
        </authorList>
    </citation>
    <scope>NUCLEOTIDE SEQUENCE [LARGE SCALE GENOMIC DNA]</scope>
    <source>
        <strain evidence="11 12">CL-ES53</strain>
    </source>
</reference>
<dbReference type="InterPro" id="IPR037528">
    <property type="entry name" value="ArgB"/>
</dbReference>
<keyword evidence="12" id="KW-1185">Reference proteome</keyword>
<proteinExistence type="inferred from homology"/>
<comment type="similarity">
    <text evidence="9">Belongs to the acetylglutamate kinase family. ArgB subfamily.</text>
</comment>
<dbReference type="SUPFAM" id="SSF53633">
    <property type="entry name" value="Carbamate kinase-like"/>
    <property type="match status" value="1"/>
</dbReference>
<accession>A0ABV2AXW4</accession>
<evidence type="ECO:0000256" key="3">
    <source>
        <dbReference type="ARBA" id="ARBA00022605"/>
    </source>
</evidence>
<dbReference type="HAMAP" id="MF_00082">
    <property type="entry name" value="ArgB"/>
    <property type="match status" value="1"/>
</dbReference>